<sequence>MHREIPYANGIVLRPYNAPTAETGCPAEQHIREESLTVVLRLLNNFILIQSIPKYPIEFMRGKHERLGEKPEFGCGLYSVPEERFKAKTTLNAVKSSLHGDSTRSPTEQECRKRLKQRSAGVHLRSPMFPMLHPLDSGFLLRPPALLWLEGLLLELLDD</sequence>
<reference evidence="1 2" key="1">
    <citation type="journal article" date="2016" name="Mol. Biol. Evol.">
        <title>Comparative Genomics of Early-Diverging Mushroom-Forming Fungi Provides Insights into the Origins of Lignocellulose Decay Capabilities.</title>
        <authorList>
            <person name="Nagy L.G."/>
            <person name="Riley R."/>
            <person name="Tritt A."/>
            <person name="Adam C."/>
            <person name="Daum C."/>
            <person name="Floudas D."/>
            <person name="Sun H."/>
            <person name="Yadav J.S."/>
            <person name="Pangilinan J."/>
            <person name="Larsson K.H."/>
            <person name="Matsuura K."/>
            <person name="Barry K."/>
            <person name="Labutti K."/>
            <person name="Kuo R."/>
            <person name="Ohm R.A."/>
            <person name="Bhattacharya S.S."/>
            <person name="Shirouzu T."/>
            <person name="Yoshinaga Y."/>
            <person name="Martin F.M."/>
            <person name="Grigoriev I.V."/>
            <person name="Hibbett D.S."/>
        </authorList>
    </citation>
    <scope>NUCLEOTIDE SEQUENCE [LARGE SCALE GENOMIC DNA]</scope>
    <source>
        <strain evidence="1 2">HHB9708</strain>
    </source>
</reference>
<dbReference type="EMBL" id="KV419477">
    <property type="protein sequence ID" value="KZS86647.1"/>
    <property type="molecule type" value="Genomic_DNA"/>
</dbReference>
<dbReference type="AlphaFoldDB" id="A0A164MF04"/>
<name>A0A164MF04_9AGAM</name>
<evidence type="ECO:0000313" key="1">
    <source>
        <dbReference type="EMBL" id="KZS86647.1"/>
    </source>
</evidence>
<proteinExistence type="predicted"/>
<organism evidence="1 2">
    <name type="scientific">Sistotremastrum niveocremeum HHB9708</name>
    <dbReference type="NCBI Taxonomy" id="1314777"/>
    <lineage>
        <taxon>Eukaryota</taxon>
        <taxon>Fungi</taxon>
        <taxon>Dikarya</taxon>
        <taxon>Basidiomycota</taxon>
        <taxon>Agaricomycotina</taxon>
        <taxon>Agaricomycetes</taxon>
        <taxon>Sistotremastrales</taxon>
        <taxon>Sistotremastraceae</taxon>
        <taxon>Sertulicium</taxon>
        <taxon>Sertulicium niveocremeum</taxon>
    </lineage>
</organism>
<evidence type="ECO:0000313" key="2">
    <source>
        <dbReference type="Proteomes" id="UP000076722"/>
    </source>
</evidence>
<protein>
    <submittedName>
        <fullName evidence="1">Uncharacterized protein</fullName>
    </submittedName>
</protein>
<gene>
    <name evidence="1" type="ORF">SISNIDRAFT_354675</name>
</gene>
<keyword evidence="2" id="KW-1185">Reference proteome</keyword>
<accession>A0A164MF04</accession>
<dbReference type="Proteomes" id="UP000076722">
    <property type="component" value="Unassembled WGS sequence"/>
</dbReference>